<proteinExistence type="inferred from homology"/>
<dbReference type="Pfam" id="PF00795">
    <property type="entry name" value="CN_hydrolase"/>
    <property type="match status" value="1"/>
</dbReference>
<protein>
    <submittedName>
        <fullName evidence="5">Pantetheinase</fullName>
    </submittedName>
</protein>
<dbReference type="Gene3D" id="3.60.110.10">
    <property type="entry name" value="Carbon-nitrogen hydrolase"/>
    <property type="match status" value="1"/>
</dbReference>
<dbReference type="PANTHER" id="PTHR10609">
    <property type="entry name" value="BIOTINIDASE-RELATED"/>
    <property type="match status" value="1"/>
</dbReference>
<organism evidence="5">
    <name type="scientific">Aceria tosichella</name>
    <name type="common">wheat curl mite</name>
    <dbReference type="NCBI Taxonomy" id="561515"/>
    <lineage>
        <taxon>Eukaryota</taxon>
        <taxon>Metazoa</taxon>
        <taxon>Ecdysozoa</taxon>
        <taxon>Arthropoda</taxon>
        <taxon>Chelicerata</taxon>
        <taxon>Arachnida</taxon>
        <taxon>Acari</taxon>
        <taxon>Acariformes</taxon>
        <taxon>Trombidiformes</taxon>
        <taxon>Prostigmata</taxon>
        <taxon>Eupodina</taxon>
        <taxon>Eriophyoidea</taxon>
        <taxon>Eriophyidae</taxon>
        <taxon>Eriophyinae</taxon>
        <taxon>Aceriini</taxon>
        <taxon>Aceria</taxon>
    </lineage>
</organism>
<dbReference type="InterPro" id="IPR043957">
    <property type="entry name" value="Vanin_C"/>
</dbReference>
<keyword evidence="3" id="KW-0732">Signal</keyword>
<evidence type="ECO:0000256" key="2">
    <source>
        <dbReference type="ARBA" id="ARBA00022801"/>
    </source>
</evidence>
<dbReference type="EMBL" id="GGYP01007134">
    <property type="protein sequence ID" value="MDE51905.1"/>
    <property type="molecule type" value="Transcribed_RNA"/>
</dbReference>
<dbReference type="InterPro" id="IPR036526">
    <property type="entry name" value="C-N_Hydrolase_sf"/>
</dbReference>
<dbReference type="SUPFAM" id="SSF56317">
    <property type="entry name" value="Carbon-nitrogen hydrolase"/>
    <property type="match status" value="1"/>
</dbReference>
<dbReference type="InterPro" id="IPR003010">
    <property type="entry name" value="C-N_Hydrolase"/>
</dbReference>
<sequence length="572" mass="65043">MRKFIFFLVIIHLYASIGIADHHSNPTCGDNSDRLDATAGSGKADDGYCDASETIGTNPSPKYNCLRVAVVEYSRIDGADCKKITQANLDAYEEIVRIAQKNGAKMILFPEDGILMGTARGIAPCLEEIPDPDKLTEDFNPCLQPNRFNQPFPILNKLSCLARDHGLYLIANYGTKEKKTRNASQNGIDDAPEEDSSKDEYLMLNTDVIFDPTGTLIRRYRKWNPFTETEIFAKAPKLEHVYFDTDYGRFGVFTCFDMIFKEPAVELVERFHIDTALFPTWWFDELPLLTAVQIQDGWSATNQVNLLGSNILKPSRGSLGSSIFSVNNSVYVAPEQYKNNDQVRKTKILLGTIQTRHKGHVCEGGFDPKIVEIDTNINYDKYKNKNYKLHATDVVQVLDEKDEDTKTACSDQVCCTVQFKLDQSNVKGSMEGKLVLFVRDGPRPGFYQWYEQVCAIATLKEPYKPSDNIKESLKNLEFDGDAAVSFERLSIRATFNTRYVYPSCAHNLSKLVNRDQRKFICNQSTKTTTNDDELEPRFDCELEYFVDKTNSESNKIYSFGLYGRVYEKDMKR</sequence>
<keyword evidence="2" id="KW-0378">Hydrolase</keyword>
<dbReference type="PANTHER" id="PTHR10609:SF14">
    <property type="entry name" value="BIOTINIDASE"/>
    <property type="match status" value="1"/>
</dbReference>
<evidence type="ECO:0000259" key="4">
    <source>
        <dbReference type="PROSITE" id="PS50263"/>
    </source>
</evidence>
<name>A0A6G1SN41_9ACAR</name>
<evidence type="ECO:0000256" key="3">
    <source>
        <dbReference type="SAM" id="SignalP"/>
    </source>
</evidence>
<dbReference type="AlphaFoldDB" id="A0A6G1SN41"/>
<dbReference type="InterPro" id="IPR040154">
    <property type="entry name" value="Biotinidase/VNN"/>
</dbReference>
<feature type="chain" id="PRO_5026332125" evidence="3">
    <location>
        <begin position="21"/>
        <end position="572"/>
    </location>
</feature>
<evidence type="ECO:0000256" key="1">
    <source>
        <dbReference type="ARBA" id="ARBA00008225"/>
    </source>
</evidence>
<evidence type="ECO:0000313" key="5">
    <source>
        <dbReference type="EMBL" id="MDE51905.1"/>
    </source>
</evidence>
<dbReference type="Pfam" id="PF19018">
    <property type="entry name" value="Vanin_C"/>
    <property type="match status" value="1"/>
</dbReference>
<dbReference type="GO" id="GO:0016787">
    <property type="term" value="F:hydrolase activity"/>
    <property type="evidence" value="ECO:0007669"/>
    <property type="project" value="UniProtKB-KW"/>
</dbReference>
<feature type="domain" description="CN hydrolase" evidence="4">
    <location>
        <begin position="66"/>
        <end position="355"/>
    </location>
</feature>
<accession>A0A6G1SN41</accession>
<comment type="similarity">
    <text evidence="1">Belongs to the carbon-nitrogen hydrolase superfamily. BTD/VNN family.</text>
</comment>
<feature type="signal peptide" evidence="3">
    <location>
        <begin position="1"/>
        <end position="20"/>
    </location>
</feature>
<reference evidence="5" key="1">
    <citation type="submission" date="2018-10" db="EMBL/GenBank/DDBJ databases">
        <title>Transcriptome assembly of Aceria tosichella (Wheat curl mite) Type 2.</title>
        <authorList>
            <person name="Scully E.D."/>
            <person name="Geib S.M."/>
            <person name="Palmer N.A."/>
            <person name="Gupta A.K."/>
            <person name="Sarath G."/>
            <person name="Tatineni S."/>
        </authorList>
    </citation>
    <scope>NUCLEOTIDE SEQUENCE</scope>
    <source>
        <strain evidence="5">LincolnNE</strain>
    </source>
</reference>
<dbReference type="PROSITE" id="PS50263">
    <property type="entry name" value="CN_HYDROLASE"/>
    <property type="match status" value="1"/>
</dbReference>
<gene>
    <name evidence="5" type="primary">Vnn1</name>
    <name evidence="5" type="ORF">g.11221</name>
</gene>